<keyword evidence="2" id="KW-1185">Reference proteome</keyword>
<reference evidence="1" key="1">
    <citation type="submission" date="2019-04" db="EMBL/GenBank/DDBJ databases">
        <title>Microbes associate with the intestines of laboratory mice.</title>
        <authorList>
            <person name="Navarre W."/>
            <person name="Wong E."/>
            <person name="Huang K."/>
            <person name="Tropini C."/>
            <person name="Ng K."/>
            <person name="Yu B."/>
        </authorList>
    </citation>
    <scope>NUCLEOTIDE SEQUENCE</scope>
    <source>
        <strain evidence="1">NM73_A23</strain>
    </source>
</reference>
<evidence type="ECO:0000313" key="2">
    <source>
        <dbReference type="Proteomes" id="UP000308886"/>
    </source>
</evidence>
<sequence length="60" mass="6937">MENRKKRHAEMIGRCFVNLCLMVKDGDSFEKIGNHVRELAGIVKSADMLEEEERRESNGE</sequence>
<dbReference type="EMBL" id="SRZC01000012">
    <property type="protein sequence ID" value="TGX82071.1"/>
    <property type="molecule type" value="Genomic_DNA"/>
</dbReference>
<organism evidence="1 2">
    <name type="scientific">Palleniella muris</name>
    <dbReference type="NCBI Taxonomy" id="3038145"/>
    <lineage>
        <taxon>Bacteria</taxon>
        <taxon>Pseudomonadati</taxon>
        <taxon>Bacteroidota</taxon>
        <taxon>Bacteroidia</taxon>
        <taxon>Bacteroidales</taxon>
        <taxon>Prevotellaceae</taxon>
        <taxon>Palleniella</taxon>
    </lineage>
</organism>
<proteinExistence type="predicted"/>
<accession>A0AC61QPX5</accession>
<name>A0AC61QPX5_9BACT</name>
<gene>
    <name evidence="1" type="ORF">E5358_08405</name>
</gene>
<dbReference type="Proteomes" id="UP000308886">
    <property type="component" value="Unassembled WGS sequence"/>
</dbReference>
<protein>
    <submittedName>
        <fullName evidence="1">Uncharacterized protein</fullName>
    </submittedName>
</protein>
<comment type="caution">
    <text evidence="1">The sequence shown here is derived from an EMBL/GenBank/DDBJ whole genome shotgun (WGS) entry which is preliminary data.</text>
</comment>
<evidence type="ECO:0000313" key="1">
    <source>
        <dbReference type="EMBL" id="TGX82071.1"/>
    </source>
</evidence>